<gene>
    <name evidence="1" type="ORF">NCTC11807_02007</name>
</gene>
<dbReference type="AlphaFoldDB" id="A0A380H950"/>
<reference evidence="1 2" key="1">
    <citation type="submission" date="2018-06" db="EMBL/GenBank/DDBJ databases">
        <authorList>
            <consortium name="Pathogen Informatics"/>
            <person name="Doyle S."/>
        </authorList>
    </citation>
    <scope>NUCLEOTIDE SEQUENCE [LARGE SCALE GENOMIC DNA]</scope>
    <source>
        <strain evidence="1 2">NCTC11807</strain>
    </source>
</reference>
<accession>A0A380H950</accession>
<name>A0A380H950_9STAP</name>
<dbReference type="Proteomes" id="UP000255425">
    <property type="component" value="Unassembled WGS sequence"/>
</dbReference>
<protein>
    <submittedName>
        <fullName evidence="1">Uncharacterized protein</fullName>
    </submittedName>
</protein>
<evidence type="ECO:0000313" key="1">
    <source>
        <dbReference type="EMBL" id="SUM73145.1"/>
    </source>
</evidence>
<evidence type="ECO:0000313" key="2">
    <source>
        <dbReference type="Proteomes" id="UP000255425"/>
    </source>
</evidence>
<keyword evidence="2" id="KW-1185">Reference proteome</keyword>
<organism evidence="1 2">
    <name type="scientific">Staphylococcus saccharolyticus</name>
    <dbReference type="NCBI Taxonomy" id="33028"/>
    <lineage>
        <taxon>Bacteria</taxon>
        <taxon>Bacillati</taxon>
        <taxon>Bacillota</taxon>
        <taxon>Bacilli</taxon>
        <taxon>Bacillales</taxon>
        <taxon>Staphylococcaceae</taxon>
        <taxon>Staphylococcus</taxon>
    </lineage>
</organism>
<dbReference type="EMBL" id="UHDZ01000001">
    <property type="protein sequence ID" value="SUM73145.1"/>
    <property type="molecule type" value="Genomic_DNA"/>
</dbReference>
<proteinExistence type="predicted"/>
<sequence>MSFVEKVKEILLREFKVLVNNKTNTGATLKEDDKLKSIEDVDILIINPH</sequence>